<feature type="domain" description="Ice-binding protein C-terminal" evidence="2">
    <location>
        <begin position="198"/>
        <end position="222"/>
    </location>
</feature>
<dbReference type="RefSeq" id="WP_303546136.1">
    <property type="nucleotide sequence ID" value="NZ_JAUOTP010000011.1"/>
</dbReference>
<protein>
    <submittedName>
        <fullName evidence="3">PEPxxWA-CTERM sorting domain-containing protein</fullName>
    </submittedName>
</protein>
<dbReference type="Proteomes" id="UP001169764">
    <property type="component" value="Unassembled WGS sequence"/>
</dbReference>
<dbReference type="EMBL" id="JAUOTP010000011">
    <property type="protein sequence ID" value="MDO6416508.1"/>
    <property type="molecule type" value="Genomic_DNA"/>
</dbReference>
<feature type="signal peptide" evidence="1">
    <location>
        <begin position="1"/>
        <end position="21"/>
    </location>
</feature>
<proteinExistence type="predicted"/>
<organism evidence="3 4">
    <name type="scientific">Sphingomonas natans</name>
    <dbReference type="NCBI Taxonomy" id="3063330"/>
    <lineage>
        <taxon>Bacteria</taxon>
        <taxon>Pseudomonadati</taxon>
        <taxon>Pseudomonadota</taxon>
        <taxon>Alphaproteobacteria</taxon>
        <taxon>Sphingomonadales</taxon>
        <taxon>Sphingomonadaceae</taxon>
        <taxon>Sphingomonas</taxon>
    </lineage>
</organism>
<evidence type="ECO:0000313" key="4">
    <source>
        <dbReference type="Proteomes" id="UP001169764"/>
    </source>
</evidence>
<dbReference type="NCBIfam" id="NF035944">
    <property type="entry name" value="PEPxxWA-CTERM"/>
    <property type="match status" value="1"/>
</dbReference>
<evidence type="ECO:0000259" key="2">
    <source>
        <dbReference type="Pfam" id="PF07589"/>
    </source>
</evidence>
<dbReference type="InterPro" id="IPR013424">
    <property type="entry name" value="Ice-binding_C"/>
</dbReference>
<gene>
    <name evidence="3" type="ORF">Q4F19_19145</name>
</gene>
<keyword evidence="1" id="KW-0732">Signal</keyword>
<feature type="chain" id="PRO_5045723535" evidence="1">
    <location>
        <begin position="22"/>
        <end position="230"/>
    </location>
</feature>
<sequence length="230" mass="22846">MKLVFSAALVGAVLFVSPVSAATLVQYDFTGATGNQASTAASNVATGLTGLSFTRGAGLNAPAGGNSINSSGFNAEATDYVSFGLNVASGFTASVNQLLLGTRSSNTGPGAISLLASLDGGAFTTIASFAQGTNDLYQSLSFTTLTATNSIVFRLTASGTTSANGGTLASGGTFRVENYVSGGTNSPVSINGSVAAAAVPEPATWAMFIGGFGLLGATLRRRQPVRVSFG</sequence>
<accession>A0ABT8YDS9</accession>
<evidence type="ECO:0000313" key="3">
    <source>
        <dbReference type="EMBL" id="MDO6416508.1"/>
    </source>
</evidence>
<name>A0ABT8YDS9_9SPHN</name>
<reference evidence="3" key="1">
    <citation type="submission" date="2023-07" db="EMBL/GenBank/DDBJ databases">
        <authorList>
            <person name="Kim M."/>
        </authorList>
    </citation>
    <scope>NUCLEOTIDE SEQUENCE</scope>
    <source>
        <strain evidence="3">BIUV-7</strain>
    </source>
</reference>
<dbReference type="NCBIfam" id="TIGR02595">
    <property type="entry name" value="PEP_CTERM"/>
    <property type="match status" value="1"/>
</dbReference>
<dbReference type="Pfam" id="PF07589">
    <property type="entry name" value="PEP-CTERM"/>
    <property type="match status" value="1"/>
</dbReference>
<keyword evidence="4" id="KW-1185">Reference proteome</keyword>
<evidence type="ECO:0000256" key="1">
    <source>
        <dbReference type="SAM" id="SignalP"/>
    </source>
</evidence>
<comment type="caution">
    <text evidence="3">The sequence shown here is derived from an EMBL/GenBank/DDBJ whole genome shotgun (WGS) entry which is preliminary data.</text>
</comment>